<dbReference type="AlphaFoldDB" id="A0A5E8BZX8"/>
<gene>
    <name evidence="1" type="ORF">SAPINGB_P004049</name>
</gene>
<organism evidence="1 2">
    <name type="scientific">Magnusiomyces paraingens</name>
    <dbReference type="NCBI Taxonomy" id="2606893"/>
    <lineage>
        <taxon>Eukaryota</taxon>
        <taxon>Fungi</taxon>
        <taxon>Dikarya</taxon>
        <taxon>Ascomycota</taxon>
        <taxon>Saccharomycotina</taxon>
        <taxon>Dipodascomycetes</taxon>
        <taxon>Dipodascales</taxon>
        <taxon>Dipodascaceae</taxon>
        <taxon>Magnusiomyces</taxon>
    </lineage>
</organism>
<evidence type="ECO:0000313" key="1">
    <source>
        <dbReference type="EMBL" id="VVT54385.1"/>
    </source>
</evidence>
<dbReference type="GeneID" id="43582864"/>
<dbReference type="RefSeq" id="XP_031854655.1">
    <property type="nucleotide sequence ID" value="XM_031998764.1"/>
</dbReference>
<accession>A0A5E8BZX8</accession>
<keyword evidence="2" id="KW-1185">Reference proteome</keyword>
<dbReference type="OrthoDB" id="5593278at2759"/>
<dbReference type="EMBL" id="CABVLU010000003">
    <property type="protein sequence ID" value="VVT54385.1"/>
    <property type="molecule type" value="Genomic_DNA"/>
</dbReference>
<dbReference type="Proteomes" id="UP000398389">
    <property type="component" value="Unassembled WGS sequence"/>
</dbReference>
<evidence type="ECO:0000313" key="2">
    <source>
        <dbReference type="Proteomes" id="UP000398389"/>
    </source>
</evidence>
<reference evidence="1 2" key="1">
    <citation type="submission" date="2019-09" db="EMBL/GenBank/DDBJ databases">
        <authorList>
            <person name="Brejova B."/>
        </authorList>
    </citation>
    <scope>NUCLEOTIDE SEQUENCE [LARGE SCALE GENOMIC DNA]</scope>
</reference>
<sequence length="189" mass="20670">MSSDDNNTKVEIIEGFTAPSKHASYTLPSGKVLDVVTTAFSDKIMVMVHSNGRLGRMFYVPLLGSPVGEGLPTSSAIFDPPSNDYDELDDDDHNDSLLPLPHLTPMPLLGGSSSYDMSDIQSRIYAAQIASVVARQAPQDRRQVVVGLAADLGHTKKSSSDDHASLEVSQEQRREFLEIVRLVQLCKVW</sequence>
<proteinExistence type="predicted"/>
<protein>
    <recommendedName>
        <fullName evidence="3">Proteasome assembly chaperone 3</fullName>
    </recommendedName>
</protein>
<evidence type="ECO:0008006" key="3">
    <source>
        <dbReference type="Google" id="ProtNLM"/>
    </source>
</evidence>
<dbReference type="InterPro" id="IPR053720">
    <property type="entry name" value="Psm_Assembly_Chaperone"/>
</dbReference>
<dbReference type="Gene3D" id="3.30.230.90">
    <property type="match status" value="1"/>
</dbReference>
<name>A0A5E8BZX8_9ASCO</name>